<comment type="caution">
    <text evidence="6">The sequence shown here is derived from an EMBL/GenBank/DDBJ whole genome shotgun (WGS) entry which is preliminary data.</text>
</comment>
<feature type="transmembrane region" description="Helical" evidence="5">
    <location>
        <begin position="115"/>
        <end position="139"/>
    </location>
</feature>
<dbReference type="PANTHER" id="PTHR37306:SF1">
    <property type="entry name" value="COLICIN V PRODUCTION PROTEIN"/>
    <property type="match status" value="1"/>
</dbReference>
<dbReference type="Proteomes" id="UP000665181">
    <property type="component" value="Unassembled WGS sequence"/>
</dbReference>
<keyword evidence="3 5" id="KW-1133">Transmembrane helix</keyword>
<evidence type="ECO:0000313" key="6">
    <source>
        <dbReference type="EMBL" id="MBO3793297.1"/>
    </source>
</evidence>
<organism evidence="6 7">
    <name type="scientific">Bacillus subtilis</name>
    <dbReference type="NCBI Taxonomy" id="1423"/>
    <lineage>
        <taxon>Bacteria</taxon>
        <taxon>Bacillati</taxon>
        <taxon>Bacillota</taxon>
        <taxon>Bacilli</taxon>
        <taxon>Bacillales</taxon>
        <taxon>Bacillaceae</taxon>
        <taxon>Bacillus</taxon>
    </lineage>
</organism>
<evidence type="ECO:0000256" key="4">
    <source>
        <dbReference type="ARBA" id="ARBA00023136"/>
    </source>
</evidence>
<keyword evidence="4 5" id="KW-0472">Membrane</keyword>
<dbReference type="OMA" id="YIGYNRG"/>
<feature type="transmembrane region" description="Helical" evidence="5">
    <location>
        <begin position="75"/>
        <end position="103"/>
    </location>
</feature>
<evidence type="ECO:0000313" key="7">
    <source>
        <dbReference type="Proteomes" id="UP000665181"/>
    </source>
</evidence>
<dbReference type="EMBL" id="JAGFPW010000001">
    <property type="protein sequence ID" value="MBO3793297.1"/>
    <property type="molecule type" value="Genomic_DNA"/>
</dbReference>
<sequence length="177" mass="19535">MLDIIILILLLMGTLLGLKRGFILQFIRLTSFILSIAFAALFYKNVAPHLHWIPAPDFSAGQPALSFFTGNLEAAYYNAIAFIVLFIIAKILLRIIGSFLSIVAGIPVIKQINQMLGAVLGFLEVYLFTFVLLYVASVLPVDALQQMMGQSSLANVIINHTPYLSGLLQELWTQYGA</sequence>
<proteinExistence type="predicted"/>
<accession>A0A063XEW0</accession>
<dbReference type="GO" id="GO:0016020">
    <property type="term" value="C:membrane"/>
    <property type="evidence" value="ECO:0007669"/>
    <property type="project" value="UniProtKB-SubCell"/>
</dbReference>
<protein>
    <submittedName>
        <fullName evidence="6">CvpA family protein</fullName>
    </submittedName>
</protein>
<dbReference type="InterPro" id="IPR003825">
    <property type="entry name" value="Colicin-V_CvpA"/>
</dbReference>
<name>A0A063XEW0_BACIU</name>
<dbReference type="RefSeq" id="WP_003229537.1">
    <property type="nucleotide sequence ID" value="NZ_AP024621.1"/>
</dbReference>
<comment type="subcellular location">
    <subcellularLocation>
        <location evidence="1">Membrane</location>
        <topology evidence="1">Multi-pass membrane protein</topology>
    </subcellularLocation>
</comment>
<evidence type="ECO:0000256" key="1">
    <source>
        <dbReference type="ARBA" id="ARBA00004141"/>
    </source>
</evidence>
<evidence type="ECO:0000256" key="3">
    <source>
        <dbReference type="ARBA" id="ARBA00022989"/>
    </source>
</evidence>
<gene>
    <name evidence="6" type="ORF">J5227_02975</name>
</gene>
<keyword evidence="2 5" id="KW-0812">Transmembrane</keyword>
<evidence type="ECO:0000256" key="5">
    <source>
        <dbReference type="SAM" id="Phobius"/>
    </source>
</evidence>
<feature type="transmembrane region" description="Helical" evidence="5">
    <location>
        <begin position="21"/>
        <end position="43"/>
    </location>
</feature>
<dbReference type="GO" id="GO:0009403">
    <property type="term" value="P:toxin biosynthetic process"/>
    <property type="evidence" value="ECO:0007669"/>
    <property type="project" value="InterPro"/>
</dbReference>
<reference evidence="6" key="1">
    <citation type="submission" date="2021-03" db="EMBL/GenBank/DDBJ databases">
        <title>Isolation of Bacillus subtilis from fermented food sample.</title>
        <authorList>
            <person name="Lakshmanan V."/>
            <person name="Athira K."/>
            <person name="Rajagopal K."/>
        </authorList>
    </citation>
    <scope>NUCLEOTIDE SEQUENCE</scope>
    <source>
        <strain evidence="6">S1</strain>
    </source>
</reference>
<dbReference type="AlphaFoldDB" id="A0A063XEW0"/>
<dbReference type="Pfam" id="PF02674">
    <property type="entry name" value="Colicin_V"/>
    <property type="match status" value="1"/>
</dbReference>
<dbReference type="PANTHER" id="PTHR37306">
    <property type="entry name" value="COLICIN V PRODUCTION PROTEIN"/>
    <property type="match status" value="1"/>
</dbReference>
<evidence type="ECO:0000256" key="2">
    <source>
        <dbReference type="ARBA" id="ARBA00022692"/>
    </source>
</evidence>